<evidence type="ECO:0000256" key="1">
    <source>
        <dbReference type="SAM" id="MobiDB-lite"/>
    </source>
</evidence>
<comment type="caution">
    <text evidence="2">The sequence shown here is derived from an EMBL/GenBank/DDBJ whole genome shotgun (WGS) entry which is preliminary data.</text>
</comment>
<sequence length="381" mass="43292">MRHEADHKREFYVAKGAKPNQFRPIFQKQDQILAGKVKDISSCTKQERPPRRSPPRKRSFGKKPGKKKKRKTEGKKPAVQKKEGAKVRNLKDATRLDHHLRTNHPIHTLKIGSLKANMTRTVGEEFTDKQVEAISARLRVACVILQRFRCYAYWICALEIDRILRQEGTPASRKADLDDILDGDSFAKTLATLILTGKFGPQSTYARALKKGEEVTKPHSLKAFELFLERSGLGPIKEMALNLEDIPGVDPSMFTLTRASELAMVQVQTSLRSHYRNAQFGVENNDTSMSAVEFFFTRNNIEKKYKDFPQAHYAPTFSFFSEHAMVDVLWTDETTREALRVVLNLDTTAPKADAEQAVLSHKGLLISRLFYDTKAKTRLSG</sequence>
<dbReference type="AlphaFoldDB" id="A0A9P6M7M8"/>
<feature type="region of interest" description="Disordered" evidence="1">
    <location>
        <begin position="1"/>
        <end position="24"/>
    </location>
</feature>
<feature type="compositionally biased region" description="Basic and acidic residues" evidence="1">
    <location>
        <begin position="1"/>
        <end position="12"/>
    </location>
</feature>
<gene>
    <name evidence="2" type="ORF">BGZ65_011467</name>
</gene>
<name>A0A9P6M7M8_9FUNG</name>
<dbReference type="EMBL" id="JAAAHW010005080">
    <property type="protein sequence ID" value="KAF9969988.1"/>
    <property type="molecule type" value="Genomic_DNA"/>
</dbReference>
<dbReference type="OrthoDB" id="2428122at2759"/>
<feature type="non-terminal residue" evidence="2">
    <location>
        <position position="1"/>
    </location>
</feature>
<proteinExistence type="predicted"/>
<feature type="region of interest" description="Disordered" evidence="1">
    <location>
        <begin position="36"/>
        <end position="89"/>
    </location>
</feature>
<feature type="compositionally biased region" description="Basic residues" evidence="1">
    <location>
        <begin position="51"/>
        <end position="73"/>
    </location>
</feature>
<protein>
    <submittedName>
        <fullName evidence="2">Uncharacterized protein</fullName>
    </submittedName>
</protein>
<keyword evidence="3" id="KW-1185">Reference proteome</keyword>
<evidence type="ECO:0000313" key="3">
    <source>
        <dbReference type="Proteomes" id="UP000749646"/>
    </source>
</evidence>
<feature type="compositionally biased region" description="Basic and acidic residues" evidence="1">
    <location>
        <begin position="74"/>
        <end position="89"/>
    </location>
</feature>
<evidence type="ECO:0000313" key="2">
    <source>
        <dbReference type="EMBL" id="KAF9969988.1"/>
    </source>
</evidence>
<accession>A0A9P6M7M8</accession>
<dbReference type="Proteomes" id="UP000749646">
    <property type="component" value="Unassembled WGS sequence"/>
</dbReference>
<reference evidence="2" key="1">
    <citation type="journal article" date="2020" name="Fungal Divers.">
        <title>Resolving the Mortierellaceae phylogeny through synthesis of multi-gene phylogenetics and phylogenomics.</title>
        <authorList>
            <person name="Vandepol N."/>
            <person name="Liber J."/>
            <person name="Desiro A."/>
            <person name="Na H."/>
            <person name="Kennedy M."/>
            <person name="Barry K."/>
            <person name="Grigoriev I.V."/>
            <person name="Miller A.N."/>
            <person name="O'Donnell K."/>
            <person name="Stajich J.E."/>
            <person name="Bonito G."/>
        </authorList>
    </citation>
    <scope>NUCLEOTIDE SEQUENCE</scope>
    <source>
        <strain evidence="2">MES-2147</strain>
    </source>
</reference>
<organism evidence="2 3">
    <name type="scientific">Modicella reniformis</name>
    <dbReference type="NCBI Taxonomy" id="1440133"/>
    <lineage>
        <taxon>Eukaryota</taxon>
        <taxon>Fungi</taxon>
        <taxon>Fungi incertae sedis</taxon>
        <taxon>Mucoromycota</taxon>
        <taxon>Mortierellomycotina</taxon>
        <taxon>Mortierellomycetes</taxon>
        <taxon>Mortierellales</taxon>
        <taxon>Mortierellaceae</taxon>
        <taxon>Modicella</taxon>
    </lineage>
</organism>